<sequence>MVLPYTYHQGHSGVLTVAFSFGKPLIVTNVADLPNLVEDGKEGLVVPPKNPGALADAIIKLLRDDELRRNMGENSYKKAQELSWDNIAKKHIRVYEEMMHRRKTK</sequence>
<evidence type="ECO:0000313" key="3">
    <source>
        <dbReference type="Proteomes" id="UP000811545"/>
    </source>
</evidence>
<dbReference type="PANTHER" id="PTHR12526">
    <property type="entry name" value="GLYCOSYLTRANSFERASE"/>
    <property type="match status" value="1"/>
</dbReference>
<gene>
    <name evidence="2" type="primary">mshA_2</name>
    <name evidence="2" type="ORF">DDT42_01609</name>
</gene>
<keyword evidence="2" id="KW-0328">Glycosyltransferase</keyword>
<organism evidence="2 3">
    <name type="scientific">Psychracetigena formicireducens</name>
    <dbReference type="NCBI Taxonomy" id="2986056"/>
    <lineage>
        <taxon>Bacteria</taxon>
        <taxon>Bacillati</taxon>
        <taxon>Candidatus Lithacetigenota</taxon>
        <taxon>Candidatus Psychracetigena</taxon>
    </lineage>
</organism>
<comment type="caution">
    <text evidence="2">The sequence shown here is derived from an EMBL/GenBank/DDBJ whole genome shotgun (WGS) entry which is preliminary data.</text>
</comment>
<accession>A0A9E2BHM0</accession>
<dbReference type="AlphaFoldDB" id="A0A9E2BHM0"/>
<dbReference type="SUPFAM" id="SSF53756">
    <property type="entry name" value="UDP-Glycosyltransferase/glycogen phosphorylase"/>
    <property type="match status" value="1"/>
</dbReference>
<dbReference type="EC" id="2.4.1.250" evidence="2"/>
<feature type="domain" description="Glycosyl transferase family 1" evidence="1">
    <location>
        <begin position="14"/>
        <end position="77"/>
    </location>
</feature>
<keyword evidence="2" id="KW-0808">Transferase</keyword>
<evidence type="ECO:0000259" key="1">
    <source>
        <dbReference type="Pfam" id="PF00534"/>
    </source>
</evidence>
<proteinExistence type="predicted"/>
<dbReference type="GO" id="GO:0102710">
    <property type="term" value="F:D-inositol-3-phosphate glycosyltransferase activity"/>
    <property type="evidence" value="ECO:0007669"/>
    <property type="project" value="UniProtKB-EC"/>
</dbReference>
<dbReference type="InterPro" id="IPR001296">
    <property type="entry name" value="Glyco_trans_1"/>
</dbReference>
<reference evidence="2 3" key="1">
    <citation type="journal article" date="2021" name="bioRxiv">
        <title>Unique metabolic strategies in Hadean analogues reveal hints for primordial physiology.</title>
        <authorList>
            <person name="Nobu M.K."/>
            <person name="Nakai R."/>
            <person name="Tamazawa S."/>
            <person name="Mori H."/>
            <person name="Toyoda A."/>
            <person name="Ijiri A."/>
            <person name="Suzuki S."/>
            <person name="Kurokawa K."/>
            <person name="Kamagata Y."/>
            <person name="Tamaki H."/>
        </authorList>
    </citation>
    <scope>NUCLEOTIDE SEQUENCE [LARGE SCALE GENOMIC DNA]</scope>
    <source>
        <strain evidence="2">BS525</strain>
    </source>
</reference>
<dbReference type="Pfam" id="PF00534">
    <property type="entry name" value="Glycos_transf_1"/>
    <property type="match status" value="1"/>
</dbReference>
<dbReference type="Proteomes" id="UP000811545">
    <property type="component" value="Unassembled WGS sequence"/>
</dbReference>
<dbReference type="CDD" id="cd03801">
    <property type="entry name" value="GT4_PimA-like"/>
    <property type="match status" value="1"/>
</dbReference>
<dbReference type="EMBL" id="QLTW01000157">
    <property type="protein sequence ID" value="MBT9145733.1"/>
    <property type="molecule type" value="Genomic_DNA"/>
</dbReference>
<dbReference type="Gene3D" id="3.40.50.2000">
    <property type="entry name" value="Glycogen Phosphorylase B"/>
    <property type="match status" value="2"/>
</dbReference>
<evidence type="ECO:0000313" key="2">
    <source>
        <dbReference type="EMBL" id="MBT9145733.1"/>
    </source>
</evidence>
<name>A0A9E2BHM0_PSYF1</name>
<protein>
    <submittedName>
        <fullName evidence="2">D-inositol 3-phosphate glycosyltransferase</fullName>
        <ecNumber evidence="2">2.4.1.250</ecNumber>
    </submittedName>
</protein>